<proteinExistence type="inferred from homology"/>
<feature type="domain" description="NADH-ubiquinone oxidoreductase 51kDa subunit iron-sulphur binding" evidence="14">
    <location>
        <begin position="347"/>
        <end position="392"/>
    </location>
</feature>
<dbReference type="AlphaFoldDB" id="A0A091BVP4"/>
<dbReference type="Gene3D" id="3.10.20.600">
    <property type="match status" value="1"/>
</dbReference>
<dbReference type="NCBIfam" id="NF010120">
    <property type="entry name" value="PRK13596.1"/>
    <property type="match status" value="1"/>
</dbReference>
<dbReference type="Gene3D" id="6.10.250.1450">
    <property type="match status" value="1"/>
</dbReference>
<dbReference type="SUPFAM" id="SSF140490">
    <property type="entry name" value="Nqo1C-terminal domain-like"/>
    <property type="match status" value="1"/>
</dbReference>
<dbReference type="InterPro" id="IPR019554">
    <property type="entry name" value="Soluble_ligand-bd"/>
</dbReference>
<keyword evidence="9 13" id="KW-0408">Iron</keyword>
<keyword evidence="13" id="KW-0874">Quinone</keyword>
<sequence length="456" mass="49614">MAHHSHYSEGYGPVGPAPQEHNVVYTTLHFDKPWSYENYLKTGGYAAWRKILSEKMDPAAVVEMVKQSGLRGRGGAGFPTGLKWSFMPRSAPGQKYILCNSDESEPGTCKDRDILRYNPHSVIEGMAIACYATGCTVGYNYLRGEFHHEPFEHFEEALKEAYANGWLGKDILGSGVDVDIHAALGAGAYICGEETAMMESLEGKKGQPRFKPPFPANYGLFGRPTTINNTETYASVPAIVRNGAEWFLNLGKPNNGGPKIFSVSGHVNNPGNFEIRLGTPFSELLALAGGVKGGRKLKAVIPGGSSMPVLPADTMMACTMDYDSIQKAGSGLGSGAVVVMDETTCMVRACHRISRFYYAESCGQCTPCREGTGWMYRVLTRIVEGKATLDDLHMLKGAAGQIEGHTICAFGEAAAWPVQGMLRHFWSEFEYAIVNKRFYVDDLAKGQVVASTEQAA</sequence>
<dbReference type="STRING" id="1384056.N787_00245"/>
<dbReference type="GO" id="GO:0008137">
    <property type="term" value="F:NADH dehydrogenase (ubiquinone) activity"/>
    <property type="evidence" value="ECO:0007669"/>
    <property type="project" value="InterPro"/>
</dbReference>
<dbReference type="GO" id="GO:0048038">
    <property type="term" value="F:quinone binding"/>
    <property type="evidence" value="ECO:0007669"/>
    <property type="project" value="UniProtKB-KW"/>
</dbReference>
<keyword evidence="10 13" id="KW-0411">Iron-sulfur</keyword>
<dbReference type="InterPro" id="IPR037225">
    <property type="entry name" value="Nuo51_FMN-bd_sf"/>
</dbReference>
<dbReference type="PROSITE" id="PS00644">
    <property type="entry name" value="COMPLEX1_51K_1"/>
    <property type="match status" value="1"/>
</dbReference>
<dbReference type="GO" id="GO:0051287">
    <property type="term" value="F:NAD binding"/>
    <property type="evidence" value="ECO:0007669"/>
    <property type="project" value="UniProtKB-UniRule"/>
</dbReference>
<dbReference type="FunFam" id="1.20.1440.230:FF:000001">
    <property type="entry name" value="Mitochondrial NADH dehydrogenase flavoprotein 1"/>
    <property type="match status" value="1"/>
</dbReference>
<dbReference type="GO" id="GO:0003954">
    <property type="term" value="F:NADH dehydrogenase activity"/>
    <property type="evidence" value="ECO:0007669"/>
    <property type="project" value="TreeGrafter"/>
</dbReference>
<dbReference type="InterPro" id="IPR011538">
    <property type="entry name" value="Nuo51_FMN-bd"/>
</dbReference>
<comment type="function">
    <text evidence="13">NDH-1 shuttles electrons from NADH, via FMN and iron-sulfur (Fe-S) centers, to quinones in the respiratory chain.</text>
</comment>
<keyword evidence="5 13" id="KW-0285">Flavoprotein</keyword>
<keyword evidence="6 13" id="KW-0288">FMN</keyword>
<accession>A0A091BVP4</accession>
<evidence type="ECO:0000256" key="7">
    <source>
        <dbReference type="ARBA" id="ARBA00022723"/>
    </source>
</evidence>
<evidence type="ECO:0000256" key="3">
    <source>
        <dbReference type="ARBA" id="ARBA00007523"/>
    </source>
</evidence>
<keyword evidence="4 13" id="KW-0004">4Fe-4S</keyword>
<comment type="cofactor">
    <cofactor evidence="2 13">
        <name>[4Fe-4S] cluster</name>
        <dbReference type="ChEBI" id="CHEBI:49883"/>
    </cofactor>
</comment>
<evidence type="ECO:0000313" key="16">
    <source>
        <dbReference type="Proteomes" id="UP000029393"/>
    </source>
</evidence>
<evidence type="ECO:0000256" key="11">
    <source>
        <dbReference type="ARBA" id="ARBA00023027"/>
    </source>
</evidence>
<evidence type="ECO:0000313" key="15">
    <source>
        <dbReference type="EMBL" id="KFN48395.1"/>
    </source>
</evidence>
<dbReference type="PANTHER" id="PTHR11780:SF10">
    <property type="entry name" value="NADH DEHYDROGENASE [UBIQUINONE] FLAVOPROTEIN 1, MITOCHONDRIAL"/>
    <property type="match status" value="1"/>
</dbReference>
<dbReference type="RefSeq" id="WP_034209921.1">
    <property type="nucleotide sequence ID" value="NZ_AVCK01000001.1"/>
</dbReference>
<evidence type="ECO:0000256" key="5">
    <source>
        <dbReference type="ARBA" id="ARBA00022630"/>
    </source>
</evidence>
<dbReference type="GO" id="GO:0046872">
    <property type="term" value="F:metal ion binding"/>
    <property type="evidence" value="ECO:0007669"/>
    <property type="project" value="UniProtKB-KW"/>
</dbReference>
<comment type="catalytic activity">
    <reaction evidence="12 13">
        <text>a quinone + NADH + 5 H(+)(in) = a quinol + NAD(+) + 4 H(+)(out)</text>
        <dbReference type="Rhea" id="RHEA:57888"/>
        <dbReference type="ChEBI" id="CHEBI:15378"/>
        <dbReference type="ChEBI" id="CHEBI:24646"/>
        <dbReference type="ChEBI" id="CHEBI:57540"/>
        <dbReference type="ChEBI" id="CHEBI:57945"/>
        <dbReference type="ChEBI" id="CHEBI:132124"/>
    </reaction>
</comment>
<dbReference type="GO" id="GO:0010181">
    <property type="term" value="F:FMN binding"/>
    <property type="evidence" value="ECO:0007669"/>
    <property type="project" value="InterPro"/>
</dbReference>
<dbReference type="PANTHER" id="PTHR11780">
    <property type="entry name" value="NADH-UBIQUINONE OXIDOREDUCTASE FLAVOPROTEIN 1 NDUFV1"/>
    <property type="match status" value="1"/>
</dbReference>
<dbReference type="InterPro" id="IPR037207">
    <property type="entry name" value="Nuop51_4Fe4S-bd_sf"/>
</dbReference>
<evidence type="ECO:0000256" key="2">
    <source>
        <dbReference type="ARBA" id="ARBA00001966"/>
    </source>
</evidence>
<dbReference type="Pfam" id="PF01512">
    <property type="entry name" value="Complex1_51K"/>
    <property type="match status" value="1"/>
</dbReference>
<evidence type="ECO:0000256" key="4">
    <source>
        <dbReference type="ARBA" id="ARBA00022485"/>
    </source>
</evidence>
<dbReference type="Proteomes" id="UP000029393">
    <property type="component" value="Unassembled WGS sequence"/>
</dbReference>
<evidence type="ECO:0000256" key="1">
    <source>
        <dbReference type="ARBA" id="ARBA00001917"/>
    </source>
</evidence>
<dbReference type="Gene3D" id="3.40.50.11540">
    <property type="entry name" value="NADH-ubiquinone oxidoreductase 51kDa subunit"/>
    <property type="match status" value="1"/>
</dbReference>
<dbReference type="OrthoDB" id="9805533at2"/>
<comment type="cofactor">
    <cofactor evidence="1 13">
        <name>FMN</name>
        <dbReference type="ChEBI" id="CHEBI:58210"/>
    </cofactor>
</comment>
<dbReference type="InterPro" id="IPR011537">
    <property type="entry name" value="NADH-UbQ_OxRdtase_suF"/>
</dbReference>
<evidence type="ECO:0000256" key="12">
    <source>
        <dbReference type="ARBA" id="ARBA00047712"/>
    </source>
</evidence>
<dbReference type="eggNOG" id="COG1894">
    <property type="taxonomic scope" value="Bacteria"/>
</dbReference>
<dbReference type="NCBIfam" id="TIGR01959">
    <property type="entry name" value="nuoF_fam"/>
    <property type="match status" value="1"/>
</dbReference>
<name>A0A091BVP4_9GAMM</name>
<evidence type="ECO:0000259" key="14">
    <source>
        <dbReference type="SMART" id="SM00928"/>
    </source>
</evidence>
<dbReference type="PROSITE" id="PS00645">
    <property type="entry name" value="COMPLEX1_51K_2"/>
    <property type="match status" value="1"/>
</dbReference>
<dbReference type="GO" id="GO:0051539">
    <property type="term" value="F:4 iron, 4 sulfur cluster binding"/>
    <property type="evidence" value="ECO:0007669"/>
    <property type="project" value="UniProtKB-UniRule"/>
</dbReference>
<gene>
    <name evidence="15" type="ORF">N787_00245</name>
</gene>
<dbReference type="FunFam" id="3.40.50.11540:FF:000001">
    <property type="entry name" value="NADH dehydrogenase [ubiquinone] flavoprotein 1, mitochondrial"/>
    <property type="match status" value="1"/>
</dbReference>
<keyword evidence="7 13" id="KW-0479">Metal-binding</keyword>
<evidence type="ECO:0000256" key="9">
    <source>
        <dbReference type="ARBA" id="ARBA00023004"/>
    </source>
</evidence>
<dbReference type="EC" id="7.1.1.-" evidence="13"/>
<dbReference type="InterPro" id="IPR019575">
    <property type="entry name" value="Nuop51_4Fe4S-bd"/>
</dbReference>
<dbReference type="Pfam" id="PF10589">
    <property type="entry name" value="NADH_4Fe-4S"/>
    <property type="match status" value="1"/>
</dbReference>
<keyword evidence="11 13" id="KW-0520">NAD</keyword>
<evidence type="ECO:0000256" key="10">
    <source>
        <dbReference type="ARBA" id="ARBA00023014"/>
    </source>
</evidence>
<protein>
    <recommendedName>
        <fullName evidence="13">NADH-quinone oxidoreductase subunit F</fullName>
        <ecNumber evidence="13">7.1.1.-</ecNumber>
    </recommendedName>
</protein>
<dbReference type="Pfam" id="PF10531">
    <property type="entry name" value="SLBB"/>
    <property type="match status" value="1"/>
</dbReference>
<dbReference type="PATRIC" id="fig|1384056.3.peg.46"/>
<comment type="similarity">
    <text evidence="3 13">Belongs to the complex I 51 kDa subunit family.</text>
</comment>
<evidence type="ECO:0000256" key="6">
    <source>
        <dbReference type="ARBA" id="ARBA00022643"/>
    </source>
</evidence>
<dbReference type="InterPro" id="IPR050837">
    <property type="entry name" value="ComplexI_51kDa_subunit"/>
</dbReference>
<keyword evidence="8" id="KW-1278">Translocase</keyword>
<evidence type="ECO:0000256" key="8">
    <source>
        <dbReference type="ARBA" id="ARBA00022967"/>
    </source>
</evidence>
<keyword evidence="16" id="KW-1185">Reference proteome</keyword>
<dbReference type="GO" id="GO:0045333">
    <property type="term" value="P:cellular respiration"/>
    <property type="evidence" value="ECO:0007669"/>
    <property type="project" value="TreeGrafter"/>
</dbReference>
<dbReference type="InterPro" id="IPR001949">
    <property type="entry name" value="NADH-UbQ_OxRdtase_51kDa_CS"/>
</dbReference>
<dbReference type="EMBL" id="AVCK01000001">
    <property type="protein sequence ID" value="KFN48395.1"/>
    <property type="molecule type" value="Genomic_DNA"/>
</dbReference>
<reference evidence="15 16" key="1">
    <citation type="submission" date="2013-09" db="EMBL/GenBank/DDBJ databases">
        <title>Genome sequencing of Arenimonas metalli.</title>
        <authorList>
            <person name="Chen F."/>
            <person name="Wang G."/>
        </authorList>
    </citation>
    <scope>NUCLEOTIDE SEQUENCE [LARGE SCALE GENOMIC DNA]</scope>
    <source>
        <strain evidence="15 16">CF5-1</strain>
    </source>
</reference>
<dbReference type="Gene3D" id="1.20.1440.230">
    <property type="entry name" value="NADH-ubiquinone oxidoreductase 51kDa subunit, iron-sulphur binding domain"/>
    <property type="match status" value="1"/>
</dbReference>
<organism evidence="15 16">
    <name type="scientific">Arenimonas metalli CF5-1</name>
    <dbReference type="NCBI Taxonomy" id="1384056"/>
    <lineage>
        <taxon>Bacteria</taxon>
        <taxon>Pseudomonadati</taxon>
        <taxon>Pseudomonadota</taxon>
        <taxon>Gammaproteobacteria</taxon>
        <taxon>Lysobacterales</taxon>
        <taxon>Lysobacteraceae</taxon>
        <taxon>Arenimonas</taxon>
    </lineage>
</organism>
<dbReference type="SMART" id="SM00928">
    <property type="entry name" value="NADH_4Fe-4S"/>
    <property type="match status" value="1"/>
</dbReference>
<dbReference type="SUPFAM" id="SSF142019">
    <property type="entry name" value="Nqo1 FMN-binding domain-like"/>
    <property type="match status" value="1"/>
</dbReference>
<comment type="caution">
    <text evidence="15">The sequence shown here is derived from an EMBL/GenBank/DDBJ whole genome shotgun (WGS) entry which is preliminary data.</text>
</comment>
<dbReference type="SUPFAM" id="SSF142984">
    <property type="entry name" value="Nqo1 middle domain-like"/>
    <property type="match status" value="1"/>
</dbReference>
<evidence type="ECO:0000256" key="13">
    <source>
        <dbReference type="RuleBase" id="RU364066"/>
    </source>
</evidence>